<feature type="transmembrane region" description="Helical" evidence="2">
    <location>
        <begin position="203"/>
        <end position="226"/>
    </location>
</feature>
<protein>
    <recommendedName>
        <fullName evidence="5">Transmembrane protein</fullName>
    </recommendedName>
</protein>
<organism evidence="3 4">
    <name type="scientific">Cyclocybe aegerita</name>
    <name type="common">Black poplar mushroom</name>
    <name type="synonym">Agrocybe aegerita</name>
    <dbReference type="NCBI Taxonomy" id="1973307"/>
    <lineage>
        <taxon>Eukaryota</taxon>
        <taxon>Fungi</taxon>
        <taxon>Dikarya</taxon>
        <taxon>Basidiomycota</taxon>
        <taxon>Agaricomycotina</taxon>
        <taxon>Agaricomycetes</taxon>
        <taxon>Agaricomycetidae</taxon>
        <taxon>Agaricales</taxon>
        <taxon>Agaricineae</taxon>
        <taxon>Bolbitiaceae</taxon>
        <taxon>Cyclocybe</taxon>
    </lineage>
</organism>
<keyword evidence="2" id="KW-0472">Membrane</keyword>
<feature type="transmembrane region" description="Helical" evidence="2">
    <location>
        <begin position="232"/>
        <end position="253"/>
    </location>
</feature>
<feature type="transmembrane region" description="Helical" evidence="2">
    <location>
        <begin position="86"/>
        <end position="106"/>
    </location>
</feature>
<dbReference type="EMBL" id="CACVBS010000087">
    <property type="protein sequence ID" value="CAA7270205.1"/>
    <property type="molecule type" value="Genomic_DNA"/>
</dbReference>
<feature type="transmembrane region" description="Helical" evidence="2">
    <location>
        <begin position="157"/>
        <end position="182"/>
    </location>
</feature>
<comment type="caution">
    <text evidence="3">The sequence shown here is derived from an EMBL/GenBank/DDBJ whole genome shotgun (WGS) entry which is preliminary data.</text>
</comment>
<evidence type="ECO:0000313" key="4">
    <source>
        <dbReference type="Proteomes" id="UP000467700"/>
    </source>
</evidence>
<evidence type="ECO:0000256" key="2">
    <source>
        <dbReference type="SAM" id="Phobius"/>
    </source>
</evidence>
<name>A0A8S0W4I6_CYCAE</name>
<keyword evidence="4" id="KW-1185">Reference proteome</keyword>
<dbReference type="AlphaFoldDB" id="A0A8S0W4I6"/>
<accession>A0A8S0W4I6</accession>
<feature type="transmembrane region" description="Helical" evidence="2">
    <location>
        <begin position="20"/>
        <end position="42"/>
    </location>
</feature>
<dbReference type="OrthoDB" id="3197626at2759"/>
<feature type="transmembrane region" description="Helical" evidence="2">
    <location>
        <begin position="54"/>
        <end position="74"/>
    </location>
</feature>
<keyword evidence="2" id="KW-0812">Transmembrane</keyword>
<feature type="transmembrane region" description="Helical" evidence="2">
    <location>
        <begin position="118"/>
        <end position="137"/>
    </location>
</feature>
<evidence type="ECO:0000256" key="1">
    <source>
        <dbReference type="SAM" id="MobiDB-lite"/>
    </source>
</evidence>
<dbReference type="Proteomes" id="UP000467700">
    <property type="component" value="Unassembled WGS sequence"/>
</dbReference>
<proteinExistence type="predicted"/>
<evidence type="ECO:0000313" key="3">
    <source>
        <dbReference type="EMBL" id="CAA7270205.1"/>
    </source>
</evidence>
<evidence type="ECO:0008006" key="5">
    <source>
        <dbReference type="Google" id="ProtNLM"/>
    </source>
</evidence>
<reference evidence="3 4" key="1">
    <citation type="submission" date="2020-01" db="EMBL/GenBank/DDBJ databases">
        <authorList>
            <person name="Gupta K D."/>
        </authorList>
    </citation>
    <scope>NUCLEOTIDE SEQUENCE [LARGE SCALE GENOMIC DNA]</scope>
</reference>
<keyword evidence="2" id="KW-1133">Transmembrane helix</keyword>
<sequence>MPDWKDPAQVAKDAVAFSKLMHALFGLYAYEWFLSLDFDWDFLVGKKRFRWPMIFYFANRYLLLVALIGIAIALDTTTEVDCQALYTFNQLAGDAAVGLASINLSIRTMAIWSQNRYIIGFLVLIMMGHWSLILQGIQLRAIWIPDVGCSITQTNNTILAAIFIYSMCFDLIVLLLNTYKLMGVATKVSPRDLMGSSRLTHMIFADGLIYFIIAFLANLVATIFMLLNLNQIMSVIFNVPAAVLSTIVACRCVRRLTNFTHQGPEVYNATHSTNHRGMTMGTGARGMPTVNYKAATRTGVHVQMERFTHAEDLSSGNDIFTRPKDGSVTDVEGDLERKGSL</sequence>
<gene>
    <name evidence="3" type="ORF">AAE3_LOCUS12460</name>
</gene>
<feature type="region of interest" description="Disordered" evidence="1">
    <location>
        <begin position="315"/>
        <end position="341"/>
    </location>
</feature>